<dbReference type="PANTHER" id="PTHR11712:SF336">
    <property type="entry name" value="3-OXOACYL-[ACYL-CARRIER-PROTEIN] SYNTHASE, MITOCHONDRIAL"/>
    <property type="match status" value="1"/>
</dbReference>
<comment type="caution">
    <text evidence="5">The sequence shown here is derived from an EMBL/GenBank/DDBJ whole genome shotgun (WGS) entry which is preliminary data.</text>
</comment>
<evidence type="ECO:0000256" key="1">
    <source>
        <dbReference type="ARBA" id="ARBA00008467"/>
    </source>
</evidence>
<evidence type="ECO:0000259" key="4">
    <source>
        <dbReference type="PROSITE" id="PS52004"/>
    </source>
</evidence>
<dbReference type="EMBL" id="JBHUMY010000038">
    <property type="protein sequence ID" value="MFD2663155.1"/>
    <property type="molecule type" value="Genomic_DNA"/>
</dbReference>
<dbReference type="InterPro" id="IPR014031">
    <property type="entry name" value="Ketoacyl_synth_C"/>
</dbReference>
<dbReference type="CDD" id="cd00834">
    <property type="entry name" value="KAS_I_II"/>
    <property type="match status" value="1"/>
</dbReference>
<dbReference type="PANTHER" id="PTHR11712">
    <property type="entry name" value="POLYKETIDE SYNTHASE-RELATED"/>
    <property type="match status" value="1"/>
</dbReference>
<dbReference type="Proteomes" id="UP001597493">
    <property type="component" value="Unassembled WGS sequence"/>
</dbReference>
<dbReference type="InterPro" id="IPR014030">
    <property type="entry name" value="Ketoacyl_synth_N"/>
</dbReference>
<comment type="similarity">
    <text evidence="1 3">Belongs to the thiolase-like superfamily. Beta-ketoacyl-ACP synthases family.</text>
</comment>
<evidence type="ECO:0000313" key="6">
    <source>
        <dbReference type="Proteomes" id="UP001597493"/>
    </source>
</evidence>
<dbReference type="PROSITE" id="PS00098">
    <property type="entry name" value="THIOLASE_1"/>
    <property type="match status" value="1"/>
</dbReference>
<name>A0ABW5R4A6_9BACL</name>
<evidence type="ECO:0000256" key="2">
    <source>
        <dbReference type="ARBA" id="ARBA00022679"/>
    </source>
</evidence>
<evidence type="ECO:0000313" key="5">
    <source>
        <dbReference type="EMBL" id="MFD2663155.1"/>
    </source>
</evidence>
<dbReference type="Pfam" id="PF00109">
    <property type="entry name" value="ketoacyl-synt"/>
    <property type="match status" value="1"/>
</dbReference>
<dbReference type="InterPro" id="IPR016039">
    <property type="entry name" value="Thiolase-like"/>
</dbReference>
<dbReference type="Gene3D" id="3.40.47.10">
    <property type="match status" value="1"/>
</dbReference>
<dbReference type="RefSeq" id="WP_379278600.1">
    <property type="nucleotide sequence ID" value="NZ_JBHUGT010000020.1"/>
</dbReference>
<organism evidence="5 6">
    <name type="scientific">Paenibacillus thailandensis</name>
    <dbReference type="NCBI Taxonomy" id="393250"/>
    <lineage>
        <taxon>Bacteria</taxon>
        <taxon>Bacillati</taxon>
        <taxon>Bacillota</taxon>
        <taxon>Bacilli</taxon>
        <taxon>Bacillales</taxon>
        <taxon>Paenibacillaceae</taxon>
        <taxon>Paenibacillus</taxon>
    </lineage>
</organism>
<accession>A0ABW5R4A6</accession>
<dbReference type="SMART" id="SM00825">
    <property type="entry name" value="PKS_KS"/>
    <property type="match status" value="1"/>
</dbReference>
<sequence length="398" mass="42521">MSKRIGVTGVSAITSLGSDIDLFTERLKAGYNGIRTAGVTIGGSEVDVLCAEVGEYPRGMRDRVYKMAEDAALQAAPWLGREPERGVKVGLFIATATGSIPFYERHFIPDPEASRLYSDEGTESPRYSIIRGIGEYMTESYKGCFAKTMTVTSACASGNIAISVASQYIRAGILEEALLIGVDVLSVYDILGFRSLGILSSGACRPFDASRDGIALGEGAAALYLKGINARSAGEEEAYAYVAGTSISNEANQFVTPDPEGKGAIRAMNMALRDARLSPEQIHYINAHGTGTALNDSMETLAIHRVFGDKAYDIPVSSSKSMLGHTRGASGIVEAVVCVQALRHQFAPPTINYRQADEACYLDYVPNRGRDCKLVHVMSNSFGFGGHCSSVILSRGGH</sequence>
<protein>
    <submittedName>
        <fullName evidence="5">Beta-ketoacyl-[acyl-carrier-protein] synthase family protein</fullName>
    </submittedName>
</protein>
<dbReference type="SUPFAM" id="SSF53901">
    <property type="entry name" value="Thiolase-like"/>
    <property type="match status" value="2"/>
</dbReference>
<dbReference type="Pfam" id="PF02801">
    <property type="entry name" value="Ketoacyl-synt_C"/>
    <property type="match status" value="1"/>
</dbReference>
<gene>
    <name evidence="5" type="ORF">ACFSW5_23120</name>
</gene>
<dbReference type="InterPro" id="IPR000794">
    <property type="entry name" value="Beta-ketoacyl_synthase"/>
</dbReference>
<reference evidence="6" key="1">
    <citation type="journal article" date="2019" name="Int. J. Syst. Evol. Microbiol.">
        <title>The Global Catalogue of Microorganisms (GCM) 10K type strain sequencing project: providing services to taxonomists for standard genome sequencing and annotation.</title>
        <authorList>
            <consortium name="The Broad Institute Genomics Platform"/>
            <consortium name="The Broad Institute Genome Sequencing Center for Infectious Disease"/>
            <person name="Wu L."/>
            <person name="Ma J."/>
        </authorList>
    </citation>
    <scope>NUCLEOTIDE SEQUENCE [LARGE SCALE GENOMIC DNA]</scope>
    <source>
        <strain evidence="6">TISTR 1827</strain>
    </source>
</reference>
<keyword evidence="2 3" id="KW-0808">Transferase</keyword>
<dbReference type="InterPro" id="IPR020841">
    <property type="entry name" value="PKS_Beta-ketoAc_synthase_dom"/>
</dbReference>
<keyword evidence="6" id="KW-1185">Reference proteome</keyword>
<evidence type="ECO:0000256" key="3">
    <source>
        <dbReference type="RuleBase" id="RU003694"/>
    </source>
</evidence>
<dbReference type="InterPro" id="IPR020615">
    <property type="entry name" value="Thiolase_acyl_enz_int_AS"/>
</dbReference>
<feature type="domain" description="Ketosynthase family 3 (KS3)" evidence="4">
    <location>
        <begin position="1"/>
        <end position="395"/>
    </location>
</feature>
<proteinExistence type="inferred from homology"/>
<dbReference type="PROSITE" id="PS52004">
    <property type="entry name" value="KS3_2"/>
    <property type="match status" value="1"/>
</dbReference>